<dbReference type="Proteomes" id="UP000025227">
    <property type="component" value="Unplaced"/>
</dbReference>
<accession>A0A7I4YYZ2</accession>
<dbReference type="SMART" id="SM01048">
    <property type="entry name" value="C6"/>
    <property type="match status" value="1"/>
</dbReference>
<dbReference type="Pfam" id="PF01681">
    <property type="entry name" value="C6"/>
    <property type="match status" value="1"/>
</dbReference>
<evidence type="ECO:0000259" key="2">
    <source>
        <dbReference type="SMART" id="SM01048"/>
    </source>
</evidence>
<feature type="domain" description="C6" evidence="2">
    <location>
        <begin position="23"/>
        <end position="113"/>
    </location>
</feature>
<feature type="chain" id="PRO_5029520910" evidence="1">
    <location>
        <begin position="18"/>
        <end position="116"/>
    </location>
</feature>
<proteinExistence type="predicted"/>
<protein>
    <submittedName>
        <fullName evidence="4">C6 domain-containing protein</fullName>
    </submittedName>
</protein>
<reference evidence="4" key="1">
    <citation type="submission" date="2020-12" db="UniProtKB">
        <authorList>
            <consortium name="WormBaseParasite"/>
        </authorList>
    </citation>
    <scope>IDENTIFICATION</scope>
    <source>
        <strain evidence="4">MHco3</strain>
    </source>
</reference>
<organism evidence="3 4">
    <name type="scientific">Haemonchus contortus</name>
    <name type="common">Barber pole worm</name>
    <dbReference type="NCBI Taxonomy" id="6289"/>
    <lineage>
        <taxon>Eukaryota</taxon>
        <taxon>Metazoa</taxon>
        <taxon>Ecdysozoa</taxon>
        <taxon>Nematoda</taxon>
        <taxon>Chromadorea</taxon>
        <taxon>Rhabditida</taxon>
        <taxon>Rhabditina</taxon>
        <taxon>Rhabditomorpha</taxon>
        <taxon>Strongyloidea</taxon>
        <taxon>Trichostrongylidae</taxon>
        <taxon>Haemonchus</taxon>
    </lineage>
</organism>
<feature type="signal peptide" evidence="1">
    <location>
        <begin position="1"/>
        <end position="17"/>
    </location>
</feature>
<dbReference type="InterPro" id="IPR002601">
    <property type="entry name" value="C6_domain"/>
</dbReference>
<dbReference type="AlphaFoldDB" id="A0A7I4YYZ2"/>
<evidence type="ECO:0000256" key="1">
    <source>
        <dbReference type="SAM" id="SignalP"/>
    </source>
</evidence>
<sequence>MSLPLLTVLSLLSLVKASPSNGCATCELVPIEGHANAGKSEVKKVADDNGCSIQRMTCRANRPDADTYVQFNEGVGGFVKRGDQVVDIKCTNEGQWRFDGGDSNTIVVESLTCLST</sequence>
<name>A0A7I4YYZ2_HAECO</name>
<dbReference type="WBParaSite" id="HCON_00160750-00001">
    <property type="protein sequence ID" value="HCON_00160750-00001"/>
    <property type="gene ID" value="HCON_00160750"/>
</dbReference>
<keyword evidence="1" id="KW-0732">Signal</keyword>
<dbReference type="OrthoDB" id="5837326at2759"/>
<keyword evidence="3" id="KW-1185">Reference proteome</keyword>
<evidence type="ECO:0000313" key="3">
    <source>
        <dbReference type="Proteomes" id="UP000025227"/>
    </source>
</evidence>
<dbReference type="OMA" id="GCTSCLM"/>
<evidence type="ECO:0000313" key="4">
    <source>
        <dbReference type="WBParaSite" id="HCON_00160750-00001"/>
    </source>
</evidence>